<organism evidence="2 3">
    <name type="scientific">Capsicum annuum</name>
    <name type="common">Capsicum pepper</name>
    <dbReference type="NCBI Taxonomy" id="4072"/>
    <lineage>
        <taxon>Eukaryota</taxon>
        <taxon>Viridiplantae</taxon>
        <taxon>Streptophyta</taxon>
        <taxon>Embryophyta</taxon>
        <taxon>Tracheophyta</taxon>
        <taxon>Spermatophyta</taxon>
        <taxon>Magnoliopsida</taxon>
        <taxon>eudicotyledons</taxon>
        <taxon>Gunneridae</taxon>
        <taxon>Pentapetalae</taxon>
        <taxon>asterids</taxon>
        <taxon>lamiids</taxon>
        <taxon>Solanales</taxon>
        <taxon>Solanaceae</taxon>
        <taxon>Solanoideae</taxon>
        <taxon>Capsiceae</taxon>
        <taxon>Capsicum</taxon>
    </lineage>
</organism>
<dbReference type="Gramene" id="PHT70111">
    <property type="protein sequence ID" value="PHT70111"/>
    <property type="gene ID" value="T459_25215"/>
</dbReference>
<reference evidence="2 3" key="2">
    <citation type="journal article" date="2017" name="Genome Biol.">
        <title>New reference genome sequences of hot pepper reveal the massive evolution of plant disease-resistance genes by retroduplication.</title>
        <authorList>
            <person name="Kim S."/>
            <person name="Park J."/>
            <person name="Yeom S.I."/>
            <person name="Kim Y.M."/>
            <person name="Seo E."/>
            <person name="Kim K.T."/>
            <person name="Kim M.S."/>
            <person name="Lee J.M."/>
            <person name="Cheong K."/>
            <person name="Shin H.S."/>
            <person name="Kim S.B."/>
            <person name="Han K."/>
            <person name="Lee J."/>
            <person name="Park M."/>
            <person name="Lee H.A."/>
            <person name="Lee H.Y."/>
            <person name="Lee Y."/>
            <person name="Oh S."/>
            <person name="Lee J.H."/>
            <person name="Choi E."/>
            <person name="Choi E."/>
            <person name="Lee S.E."/>
            <person name="Jeon J."/>
            <person name="Kim H."/>
            <person name="Choi G."/>
            <person name="Song H."/>
            <person name="Lee J."/>
            <person name="Lee S.C."/>
            <person name="Kwon J.K."/>
            <person name="Lee H.Y."/>
            <person name="Koo N."/>
            <person name="Hong Y."/>
            <person name="Kim R.W."/>
            <person name="Kang W.H."/>
            <person name="Huh J.H."/>
            <person name="Kang B.C."/>
            <person name="Yang T.J."/>
            <person name="Lee Y.H."/>
            <person name="Bennetzen J.L."/>
            <person name="Choi D."/>
        </authorList>
    </citation>
    <scope>NUCLEOTIDE SEQUENCE [LARGE SCALE GENOMIC DNA]</scope>
    <source>
        <strain evidence="3">cv. CM334</strain>
    </source>
</reference>
<accession>A0A2G2YKJ3</accession>
<keyword evidence="3" id="KW-1185">Reference proteome</keyword>
<feature type="region of interest" description="Disordered" evidence="1">
    <location>
        <begin position="120"/>
        <end position="156"/>
    </location>
</feature>
<name>A0A2G2YKJ3_CAPAN</name>
<comment type="caution">
    <text evidence="2">The sequence shown here is derived from an EMBL/GenBank/DDBJ whole genome shotgun (WGS) entry which is preliminary data.</text>
</comment>
<evidence type="ECO:0000313" key="3">
    <source>
        <dbReference type="Proteomes" id="UP000222542"/>
    </source>
</evidence>
<evidence type="ECO:0000256" key="1">
    <source>
        <dbReference type="SAM" id="MobiDB-lite"/>
    </source>
</evidence>
<proteinExistence type="predicted"/>
<dbReference type="AlphaFoldDB" id="A0A2G2YKJ3"/>
<dbReference type="Proteomes" id="UP000222542">
    <property type="component" value="Unassembled WGS sequence"/>
</dbReference>
<evidence type="ECO:0000313" key="2">
    <source>
        <dbReference type="EMBL" id="PHT70111.1"/>
    </source>
</evidence>
<sequence length="347" mass="38621">MAGMFSKFVYTNLRQTHEEVQRLDLLTIDGVELNNDASSLSHDTYPDHSGKRHAVDIHTQLDMDHQGFEDFSIVPSPEILMRAGLNTHASASQPTKKKRTVRFDTATILIQDSENTPPFILGKSIPIDQSRTSDSERLDAPTLTPSSSGKSHHQDSSDQRWNELKFFLQFYDDELGWFTIGGVPSIDNFEEMDIVTSSKDKGKKVKEMVNQELEDIETTTLNGLVDLGSHLLLSHAITESSFLRKDYSSFQSYDLRPFTGDGKSTGAIMKSPEDHSDEYLSTISESAQLKIDAIMQGLAAPVDDILLEIIKSMDETVNLHFLSDSQIPSNYPDSVVVAHLAAKSPAK</sequence>
<gene>
    <name evidence="2" type="ORF">T459_25215</name>
</gene>
<protein>
    <submittedName>
        <fullName evidence="2">Uncharacterized protein</fullName>
    </submittedName>
</protein>
<reference evidence="2 3" key="1">
    <citation type="journal article" date="2014" name="Nat. Genet.">
        <title>Genome sequence of the hot pepper provides insights into the evolution of pungency in Capsicum species.</title>
        <authorList>
            <person name="Kim S."/>
            <person name="Park M."/>
            <person name="Yeom S.I."/>
            <person name="Kim Y.M."/>
            <person name="Lee J.M."/>
            <person name="Lee H.A."/>
            <person name="Seo E."/>
            <person name="Choi J."/>
            <person name="Cheong K."/>
            <person name="Kim K.T."/>
            <person name="Jung K."/>
            <person name="Lee G.W."/>
            <person name="Oh S.K."/>
            <person name="Bae C."/>
            <person name="Kim S.B."/>
            <person name="Lee H.Y."/>
            <person name="Kim S.Y."/>
            <person name="Kim M.S."/>
            <person name="Kang B.C."/>
            <person name="Jo Y.D."/>
            <person name="Yang H.B."/>
            <person name="Jeong H.J."/>
            <person name="Kang W.H."/>
            <person name="Kwon J.K."/>
            <person name="Shin C."/>
            <person name="Lim J.Y."/>
            <person name="Park J.H."/>
            <person name="Huh J.H."/>
            <person name="Kim J.S."/>
            <person name="Kim B.D."/>
            <person name="Cohen O."/>
            <person name="Paran I."/>
            <person name="Suh M.C."/>
            <person name="Lee S.B."/>
            <person name="Kim Y.K."/>
            <person name="Shin Y."/>
            <person name="Noh S.J."/>
            <person name="Park J."/>
            <person name="Seo Y.S."/>
            <person name="Kwon S.Y."/>
            <person name="Kim H.A."/>
            <person name="Park J.M."/>
            <person name="Kim H.J."/>
            <person name="Choi S.B."/>
            <person name="Bosland P.W."/>
            <person name="Reeves G."/>
            <person name="Jo S.H."/>
            <person name="Lee B.W."/>
            <person name="Cho H.T."/>
            <person name="Choi H.S."/>
            <person name="Lee M.S."/>
            <person name="Yu Y."/>
            <person name="Do Choi Y."/>
            <person name="Park B.S."/>
            <person name="van Deynze A."/>
            <person name="Ashrafi H."/>
            <person name="Hill T."/>
            <person name="Kim W.T."/>
            <person name="Pai H.S."/>
            <person name="Ahn H.K."/>
            <person name="Yeam I."/>
            <person name="Giovannoni J.J."/>
            <person name="Rose J.K."/>
            <person name="Sorensen I."/>
            <person name="Lee S.J."/>
            <person name="Kim R.W."/>
            <person name="Choi I.Y."/>
            <person name="Choi B.S."/>
            <person name="Lim J.S."/>
            <person name="Lee Y.H."/>
            <person name="Choi D."/>
        </authorList>
    </citation>
    <scope>NUCLEOTIDE SEQUENCE [LARGE SCALE GENOMIC DNA]</scope>
    <source>
        <strain evidence="3">cv. CM334</strain>
    </source>
</reference>
<dbReference type="EMBL" id="AYRZ02000010">
    <property type="protein sequence ID" value="PHT70111.1"/>
    <property type="molecule type" value="Genomic_DNA"/>
</dbReference>